<dbReference type="GO" id="GO:1990904">
    <property type="term" value="C:ribonucleoprotein complex"/>
    <property type="evidence" value="ECO:0007669"/>
    <property type="project" value="UniProtKB-KW"/>
</dbReference>
<dbReference type="InterPro" id="IPR009027">
    <property type="entry name" value="Ribosomal_bL9/RNase_H1_N"/>
</dbReference>
<dbReference type="PROSITE" id="PS00651">
    <property type="entry name" value="RIBOSOMAL_L9"/>
    <property type="match status" value="1"/>
</dbReference>
<dbReference type="Proteomes" id="UP000007460">
    <property type="component" value="Chromosome"/>
</dbReference>
<evidence type="ECO:0000256" key="7">
    <source>
        <dbReference type="HAMAP-Rule" id="MF_00503"/>
    </source>
</evidence>
<feature type="compositionally biased region" description="Basic and acidic residues" evidence="8">
    <location>
        <begin position="42"/>
        <end position="68"/>
    </location>
</feature>
<evidence type="ECO:0000313" key="10">
    <source>
        <dbReference type="EMBL" id="ADE38887.1"/>
    </source>
</evidence>
<dbReference type="InterPro" id="IPR000244">
    <property type="entry name" value="Ribosomal_bL9"/>
</dbReference>
<keyword evidence="2 7" id="KW-0699">rRNA-binding</keyword>
<dbReference type="NCBIfam" id="TIGR00158">
    <property type="entry name" value="L9"/>
    <property type="match status" value="1"/>
</dbReference>
<dbReference type="HOGENOM" id="CLU_078938_1_0_5"/>
<evidence type="ECO:0000256" key="4">
    <source>
        <dbReference type="ARBA" id="ARBA00022980"/>
    </source>
</evidence>
<dbReference type="SUPFAM" id="SSF55653">
    <property type="entry name" value="Ribosomal protein L9 C-domain"/>
    <property type="match status" value="1"/>
</dbReference>
<dbReference type="KEGG" id="apb:SAR116_0644"/>
<dbReference type="RefSeq" id="WP_013045516.1">
    <property type="nucleotide sequence ID" value="NC_014010.1"/>
</dbReference>
<dbReference type="Pfam" id="PF01281">
    <property type="entry name" value="Ribosomal_L9_N"/>
    <property type="match status" value="1"/>
</dbReference>
<dbReference type="GO" id="GO:0016787">
    <property type="term" value="F:hydrolase activity"/>
    <property type="evidence" value="ECO:0007669"/>
    <property type="project" value="UniProtKB-KW"/>
</dbReference>
<dbReference type="HAMAP" id="MF_00503">
    <property type="entry name" value="Ribosomal_bL9"/>
    <property type="match status" value="1"/>
</dbReference>
<keyword evidence="5 7" id="KW-0687">Ribonucleoprotein</keyword>
<evidence type="ECO:0000256" key="6">
    <source>
        <dbReference type="ARBA" id="ARBA00035292"/>
    </source>
</evidence>
<dbReference type="GO" id="GO:0006412">
    <property type="term" value="P:translation"/>
    <property type="evidence" value="ECO:0007669"/>
    <property type="project" value="UniProtKB-UniRule"/>
</dbReference>
<dbReference type="GO" id="GO:0003735">
    <property type="term" value="F:structural constituent of ribosome"/>
    <property type="evidence" value="ECO:0007669"/>
    <property type="project" value="InterPro"/>
</dbReference>
<evidence type="ECO:0000256" key="2">
    <source>
        <dbReference type="ARBA" id="ARBA00022730"/>
    </source>
</evidence>
<feature type="region of interest" description="Disordered" evidence="8">
    <location>
        <begin position="188"/>
        <end position="218"/>
    </location>
</feature>
<dbReference type="InterPro" id="IPR036791">
    <property type="entry name" value="Ribosomal_bL9_C_sf"/>
</dbReference>
<organism evidence="10 11">
    <name type="scientific">Puniceispirillum marinum (strain IMCC1322)</name>
    <dbReference type="NCBI Taxonomy" id="488538"/>
    <lineage>
        <taxon>Bacteria</taxon>
        <taxon>Pseudomonadati</taxon>
        <taxon>Pseudomonadota</taxon>
        <taxon>Alphaproteobacteria</taxon>
        <taxon>Candidatus Puniceispirillales</taxon>
        <taxon>Candidatus Puniceispirillaceae</taxon>
        <taxon>Candidatus Puniceispirillum</taxon>
    </lineage>
</organism>
<dbReference type="Gene3D" id="3.10.430.100">
    <property type="entry name" value="Ribosomal protein L9, C-terminal domain"/>
    <property type="match status" value="1"/>
</dbReference>
<dbReference type="Pfam" id="PF03948">
    <property type="entry name" value="Ribosomal_L9_C"/>
    <property type="match status" value="1"/>
</dbReference>
<evidence type="ECO:0000256" key="8">
    <source>
        <dbReference type="SAM" id="MobiDB-lite"/>
    </source>
</evidence>
<dbReference type="eggNOG" id="COG0359">
    <property type="taxonomic scope" value="Bacteria"/>
</dbReference>
<keyword evidence="10" id="KW-0378">Hydrolase</keyword>
<sequence>MQLILLERVEKLGQMGDLVTVKPGYARNFLLPQGKALRANKSNRERFETERAQREADNLSRRSEAETEAGKMAGLAVNMVRAASEMGQLFGSVTSRDIAEAVSEAGFTITRSQVVMDKSIKTLGLTDTRIRLHPEVHVDIIVNIARSLEEAETQLKTGVAVTGGVQDIDDEDDNINVAVAAVEAVEEAASAEVETAEVEAESAEADASTDTDESSKDA</sequence>
<gene>
    <name evidence="7" type="primary">rplI</name>
    <name evidence="10" type="ordered locus">SAR116_0644</name>
</gene>
<dbReference type="Gene3D" id="3.40.5.10">
    <property type="entry name" value="Ribosomal protein L9, N-terminal domain"/>
    <property type="match status" value="1"/>
</dbReference>
<dbReference type="AlphaFoldDB" id="D5BRJ0"/>
<evidence type="ECO:0000256" key="1">
    <source>
        <dbReference type="ARBA" id="ARBA00010605"/>
    </source>
</evidence>
<dbReference type="InterPro" id="IPR020070">
    <property type="entry name" value="Ribosomal_bL9_N"/>
</dbReference>
<dbReference type="OrthoDB" id="9788336at2"/>
<dbReference type="InterPro" id="IPR020069">
    <property type="entry name" value="Ribosomal_bL9_C"/>
</dbReference>
<dbReference type="InterPro" id="IPR020594">
    <property type="entry name" value="Ribosomal_bL9_bac/chp"/>
</dbReference>
<feature type="region of interest" description="Disordered" evidence="8">
    <location>
        <begin position="40"/>
        <end position="68"/>
    </location>
</feature>
<comment type="similarity">
    <text evidence="1 7">Belongs to the bacterial ribosomal protein bL9 family.</text>
</comment>
<protein>
    <recommendedName>
        <fullName evidence="6 7">Large ribosomal subunit protein bL9</fullName>
    </recommendedName>
</protein>
<evidence type="ECO:0000256" key="3">
    <source>
        <dbReference type="ARBA" id="ARBA00022884"/>
    </source>
</evidence>
<dbReference type="GO" id="GO:0005840">
    <property type="term" value="C:ribosome"/>
    <property type="evidence" value="ECO:0007669"/>
    <property type="project" value="UniProtKB-KW"/>
</dbReference>
<dbReference type="EMBL" id="CP001751">
    <property type="protein sequence ID" value="ADE38887.1"/>
    <property type="molecule type" value="Genomic_DNA"/>
</dbReference>
<dbReference type="InterPro" id="IPR036935">
    <property type="entry name" value="Ribosomal_bL9_N_sf"/>
</dbReference>
<dbReference type="GO" id="GO:0019843">
    <property type="term" value="F:rRNA binding"/>
    <property type="evidence" value="ECO:0007669"/>
    <property type="project" value="UniProtKB-UniRule"/>
</dbReference>
<keyword evidence="4 7" id="KW-0689">Ribosomal protein</keyword>
<keyword evidence="3 7" id="KW-0694">RNA-binding</keyword>
<comment type="function">
    <text evidence="7">Binds to the 23S rRNA.</text>
</comment>
<accession>D5BRJ0</accession>
<reference evidence="10 11" key="1">
    <citation type="journal article" date="2010" name="J. Bacteriol.">
        <title>Complete genome sequence of "Candidatus Puniceispirillum marinum" IMCC1322, a representative of the SAR116 clade in the Alphaproteobacteria.</title>
        <authorList>
            <person name="Oh H.M."/>
            <person name="Kwon K.K."/>
            <person name="Kang I."/>
            <person name="Kang S.G."/>
            <person name="Lee J.H."/>
            <person name="Kim S.J."/>
            <person name="Cho J.C."/>
        </authorList>
    </citation>
    <scope>NUCLEOTIDE SEQUENCE [LARGE SCALE GENOMIC DNA]</scope>
    <source>
        <strain evidence="10 11">IMCC1322</strain>
    </source>
</reference>
<evidence type="ECO:0000313" key="11">
    <source>
        <dbReference type="Proteomes" id="UP000007460"/>
    </source>
</evidence>
<feature type="compositionally biased region" description="Acidic residues" evidence="8">
    <location>
        <begin position="194"/>
        <end position="212"/>
    </location>
</feature>
<proteinExistence type="inferred from homology"/>
<name>D5BRJ0_PUNMI</name>
<dbReference type="STRING" id="488538.SAR116_0644"/>
<evidence type="ECO:0000256" key="5">
    <source>
        <dbReference type="ARBA" id="ARBA00023274"/>
    </source>
</evidence>
<evidence type="ECO:0000259" key="9">
    <source>
        <dbReference type="PROSITE" id="PS00651"/>
    </source>
</evidence>
<dbReference type="PANTHER" id="PTHR21368">
    <property type="entry name" value="50S RIBOSOMAL PROTEIN L9"/>
    <property type="match status" value="1"/>
</dbReference>
<feature type="domain" description="Ribosomal protein L9" evidence="9">
    <location>
        <begin position="13"/>
        <end position="40"/>
    </location>
</feature>
<keyword evidence="11" id="KW-1185">Reference proteome</keyword>
<dbReference type="SUPFAM" id="SSF55658">
    <property type="entry name" value="L9 N-domain-like"/>
    <property type="match status" value="1"/>
</dbReference>